<gene>
    <name evidence="1" type="ORF">BcabD6B2_22520</name>
</gene>
<reference evidence="1 2" key="1">
    <citation type="submission" date="2021-06" db="EMBL/GenBank/DDBJ databases">
        <title>Genome sequence of Babesia caballi.</title>
        <authorList>
            <person name="Yamagishi J."/>
            <person name="Kidaka T."/>
            <person name="Ochi A."/>
        </authorList>
    </citation>
    <scope>NUCLEOTIDE SEQUENCE [LARGE SCALE GENOMIC DNA]</scope>
    <source>
        <strain evidence="1">USDA-D6B2</strain>
    </source>
</reference>
<evidence type="ECO:0000313" key="1">
    <source>
        <dbReference type="EMBL" id="GIX62817.1"/>
    </source>
</evidence>
<dbReference type="AlphaFoldDB" id="A0AAV4LT48"/>
<keyword evidence="2" id="KW-1185">Reference proteome</keyword>
<proteinExistence type="predicted"/>
<protein>
    <submittedName>
        <fullName evidence="1">Crp/Fnr family transcriptional regulator</fullName>
    </submittedName>
</protein>
<name>A0AAV4LT48_BABCB</name>
<comment type="caution">
    <text evidence="1">The sequence shown here is derived from an EMBL/GenBank/DDBJ whole genome shotgun (WGS) entry which is preliminary data.</text>
</comment>
<evidence type="ECO:0000313" key="2">
    <source>
        <dbReference type="Proteomes" id="UP001497744"/>
    </source>
</evidence>
<dbReference type="EMBL" id="BPLF01000002">
    <property type="protein sequence ID" value="GIX62817.1"/>
    <property type="molecule type" value="Genomic_DNA"/>
</dbReference>
<accession>A0AAV4LT48</accession>
<dbReference type="GeneID" id="94194298"/>
<sequence length="622" mass="68202">MPSKARKALRIMLAAVGDRMFSTPFDTCEPFLTQSAGPVFATLHRLELLQKRVEVLSVALELHRVRAHQAAQPLQHGQLLIQVAGRPLRRPGRLVVRDALVAAVGQVVPQQVVGGHRDGQPQVLLLPVGVVHPVQRRSVTVDGKRIGLGQAQVRHVLRRPHTRVIGAVHTLVIAAGQVLAREQDARVVERVRTLEVNDVVVGRVHPGVRIGTHRKRVPVPPGHHGVDRVRHGRHVDAEGGAQHVQALPDNLDVREHVLQRGAVRREAVRQDTPPLAVDVEVHKLEPRVQRVDLRRVAPPKNVFLPEAQNDLVVVAHLVAQQRHALEVVERRIEDDLVRVLPARREGRNHAVGHGHDRVLGADRLGGLHGVRGRTHVDDDGVLQIADAHVDVRHLGVQVHCVLYAVADGVEQPVPPVDHKLVAVVHALEGARAHRGLLGVVLLDVLVVQHPVLLGQVIHGVVELLVDGGQAAHGNARLPQVAVVPDARLQNDKDHAPLVVRDGARRERVLLENLRDGLDVNIPERLAVALLVKQIRLGVARLLHVYVARDAKRRVLQQLLHHVVGVPLLRVPGAVEDEGLVHRHRAPRRRAAVPVRLLDVHAAVDVAGKHVPRGRGDVTIALH</sequence>
<dbReference type="RefSeq" id="XP_067714886.1">
    <property type="nucleotide sequence ID" value="XM_067858785.1"/>
</dbReference>
<organism evidence="1 2">
    <name type="scientific">Babesia caballi</name>
    <dbReference type="NCBI Taxonomy" id="5871"/>
    <lineage>
        <taxon>Eukaryota</taxon>
        <taxon>Sar</taxon>
        <taxon>Alveolata</taxon>
        <taxon>Apicomplexa</taxon>
        <taxon>Aconoidasida</taxon>
        <taxon>Piroplasmida</taxon>
        <taxon>Babesiidae</taxon>
        <taxon>Babesia</taxon>
    </lineage>
</organism>
<dbReference type="Proteomes" id="UP001497744">
    <property type="component" value="Unassembled WGS sequence"/>
</dbReference>